<feature type="compositionally biased region" description="Basic residues" evidence="1">
    <location>
        <begin position="16"/>
        <end position="25"/>
    </location>
</feature>
<reference evidence="3" key="1">
    <citation type="submission" date="2021-01" db="EMBL/GenBank/DDBJ databases">
        <authorList>
            <person name="Zahm M."/>
            <person name="Roques C."/>
            <person name="Cabau C."/>
            <person name="Klopp C."/>
            <person name="Donnadieu C."/>
            <person name="Jouanno E."/>
            <person name="Lampietro C."/>
            <person name="Louis A."/>
            <person name="Herpin A."/>
            <person name="Echchiki A."/>
            <person name="Berthelot C."/>
            <person name="Parey E."/>
            <person name="Roest-Crollius H."/>
            <person name="Braasch I."/>
            <person name="Postlethwait J."/>
            <person name="Bobe J."/>
            <person name="Montfort J."/>
            <person name="Bouchez O."/>
            <person name="Begum T."/>
            <person name="Mejri S."/>
            <person name="Adams A."/>
            <person name="Chen W.-J."/>
            <person name="Guiguen Y."/>
        </authorList>
    </citation>
    <scope>NUCLEOTIDE SEQUENCE</scope>
    <source>
        <tissue evidence="3">Blood</tissue>
    </source>
</reference>
<feature type="compositionally biased region" description="Polar residues" evidence="1">
    <location>
        <begin position="80"/>
        <end position="94"/>
    </location>
</feature>
<proteinExistence type="predicted"/>
<dbReference type="Proteomes" id="UP000829720">
    <property type="component" value="Unassembled WGS sequence"/>
</dbReference>
<feature type="region of interest" description="Disordered" evidence="1">
    <location>
        <begin position="1"/>
        <end position="36"/>
    </location>
</feature>
<feature type="domain" description="Disks large homologue 1 N-terminal PEST" evidence="2">
    <location>
        <begin position="70"/>
        <end position="184"/>
    </location>
</feature>
<evidence type="ECO:0000313" key="4">
    <source>
        <dbReference type="Proteomes" id="UP000829720"/>
    </source>
</evidence>
<name>A0A8T3D644_9TELE</name>
<evidence type="ECO:0000313" key="3">
    <source>
        <dbReference type="EMBL" id="KAI1891580.1"/>
    </source>
</evidence>
<dbReference type="OrthoDB" id="78824at2759"/>
<evidence type="ECO:0000256" key="1">
    <source>
        <dbReference type="SAM" id="MobiDB-lite"/>
    </source>
</evidence>
<accession>A0A8T3D644</accession>
<dbReference type="EMBL" id="JAERUA010000013">
    <property type="protein sequence ID" value="KAI1891580.1"/>
    <property type="molecule type" value="Genomic_DNA"/>
</dbReference>
<comment type="caution">
    <text evidence="3">The sequence shown here is derived from an EMBL/GenBank/DDBJ whole genome shotgun (WGS) entry which is preliminary data.</text>
</comment>
<sequence>MQAEAGSRRSGQRSPLRQRLRRHPRPAGTCGPGPEKMSPSIKNLDCFSPMLCHCKVACTNSTISLMFGCKKYRYQDEDTSPPQEHSSPHLTNEVQGPELVQVSEKNLSQIENVHGFVSHSHISPMKVESLECIFDGSPTVGNGEVPAPAFSTLYAQSDALLQPWLRQQHPLSLDSHKMITICAHPPPQLR</sequence>
<dbReference type="AlphaFoldDB" id="A0A8T3D644"/>
<keyword evidence="4" id="KW-1185">Reference proteome</keyword>
<evidence type="ECO:0000259" key="2">
    <source>
        <dbReference type="SMART" id="SM01277"/>
    </source>
</evidence>
<protein>
    <recommendedName>
        <fullName evidence="2">Disks large homologue 1 N-terminal PEST domain-containing protein</fullName>
    </recommendedName>
</protein>
<feature type="region of interest" description="Disordered" evidence="1">
    <location>
        <begin position="76"/>
        <end position="95"/>
    </location>
</feature>
<dbReference type="Pfam" id="PF10608">
    <property type="entry name" value="MAGUK_N_PEST"/>
    <property type="match status" value="1"/>
</dbReference>
<dbReference type="SMART" id="SM01277">
    <property type="entry name" value="MAGUK_N_PEST"/>
    <property type="match status" value="1"/>
</dbReference>
<dbReference type="InterPro" id="IPR019590">
    <property type="entry name" value="DLG1_PEST_dom"/>
</dbReference>
<organism evidence="3 4">
    <name type="scientific">Albula goreensis</name>
    <dbReference type="NCBI Taxonomy" id="1534307"/>
    <lineage>
        <taxon>Eukaryota</taxon>
        <taxon>Metazoa</taxon>
        <taxon>Chordata</taxon>
        <taxon>Craniata</taxon>
        <taxon>Vertebrata</taxon>
        <taxon>Euteleostomi</taxon>
        <taxon>Actinopterygii</taxon>
        <taxon>Neopterygii</taxon>
        <taxon>Teleostei</taxon>
        <taxon>Albuliformes</taxon>
        <taxon>Albulidae</taxon>
        <taxon>Albula</taxon>
    </lineage>
</organism>
<gene>
    <name evidence="3" type="ORF">AGOR_G00145250</name>
</gene>